<proteinExistence type="predicted"/>
<evidence type="ECO:0000256" key="1">
    <source>
        <dbReference type="ARBA" id="ARBA00022734"/>
    </source>
</evidence>
<dbReference type="PANTHER" id="PTHR46746:SF9">
    <property type="entry name" value="CD209 ANTIGEN-LIKE PROTEIN C-LIKE"/>
    <property type="match status" value="1"/>
</dbReference>
<dbReference type="CDD" id="cd00041">
    <property type="entry name" value="CUB"/>
    <property type="match status" value="1"/>
</dbReference>
<dbReference type="InterPro" id="IPR051379">
    <property type="entry name" value="C-type_Lectin_Receptor_IMM"/>
</dbReference>
<reference evidence="6" key="1">
    <citation type="submission" date="2016-06" db="UniProtKB">
        <authorList>
            <consortium name="WormBaseParasite"/>
        </authorList>
    </citation>
    <scope>IDENTIFICATION</scope>
</reference>
<dbReference type="CDD" id="cd00037">
    <property type="entry name" value="CLECT"/>
    <property type="match status" value="1"/>
</dbReference>
<comment type="caution">
    <text evidence="3">Lacks conserved residue(s) required for the propagation of feature annotation.</text>
</comment>
<dbReference type="Gene3D" id="2.60.120.290">
    <property type="entry name" value="Spermadhesin, CUB domain"/>
    <property type="match status" value="1"/>
</dbReference>
<dbReference type="PROSITE" id="PS50041">
    <property type="entry name" value="C_TYPE_LECTIN_2"/>
    <property type="match status" value="1"/>
</dbReference>
<dbReference type="Gene3D" id="3.10.100.10">
    <property type="entry name" value="Mannose-Binding Protein A, subunit A"/>
    <property type="match status" value="1"/>
</dbReference>
<dbReference type="GO" id="GO:0030246">
    <property type="term" value="F:carbohydrate binding"/>
    <property type="evidence" value="ECO:0007669"/>
    <property type="project" value="UniProtKB-KW"/>
</dbReference>
<dbReference type="AlphaFoldDB" id="A0A183CUC0"/>
<accession>A0A183CUC0</accession>
<evidence type="ECO:0000259" key="5">
    <source>
        <dbReference type="PROSITE" id="PS50041"/>
    </source>
</evidence>
<evidence type="ECO:0000256" key="3">
    <source>
        <dbReference type="PROSITE-ProRule" id="PRU00059"/>
    </source>
</evidence>
<evidence type="ECO:0000313" key="6">
    <source>
        <dbReference type="WBParaSite" id="GPUH_0000006001-mRNA-1"/>
    </source>
</evidence>
<keyword evidence="2" id="KW-1015">Disulfide bond</keyword>
<dbReference type="PANTHER" id="PTHR46746">
    <property type="entry name" value="KILLER CELL LECTIN-LIKE RECEPTOR SUBFAMILY F MEMBER 2"/>
    <property type="match status" value="1"/>
</dbReference>
<dbReference type="InterPro" id="IPR035914">
    <property type="entry name" value="Sperma_CUB_dom_sf"/>
</dbReference>
<dbReference type="InterPro" id="IPR001304">
    <property type="entry name" value="C-type_lectin-like"/>
</dbReference>
<sequence>LEAKPHAQPMYFHTKGYEIGQYASNMRCSWILTGTTVRKRIVLTIHDSSIDDALFSRCNSSKSPEIVRWCGDNHPNAIMSTTDSLYVYFQSDETFQGRGINMSFVEFETSECPPSWISNSAGYCYVLKKPVDGLTWVEAQKECTLERSNLLTLSSANEYSFITATYAKNKTFPWIGYTDFNSEGDFSAVDPSSGPWPEDIPKISENHPIQDCVYMDWSNRDGKVFAVDDCRNRHEYLCKRRRGTLVNSFLDLLTI</sequence>
<keyword evidence="1" id="KW-0430">Lectin</keyword>
<dbReference type="WBParaSite" id="GPUH_0000006001-mRNA-1">
    <property type="protein sequence ID" value="GPUH_0000006001-mRNA-1"/>
    <property type="gene ID" value="GPUH_0000006001"/>
</dbReference>
<evidence type="ECO:0000256" key="2">
    <source>
        <dbReference type="ARBA" id="ARBA00023157"/>
    </source>
</evidence>
<name>A0A183CUC0_9BILA</name>
<dbReference type="SMART" id="SM00034">
    <property type="entry name" value="CLECT"/>
    <property type="match status" value="1"/>
</dbReference>
<dbReference type="InterPro" id="IPR016187">
    <property type="entry name" value="CTDL_fold"/>
</dbReference>
<dbReference type="SUPFAM" id="SSF56436">
    <property type="entry name" value="C-type lectin-like"/>
    <property type="match status" value="1"/>
</dbReference>
<dbReference type="Pfam" id="PF00059">
    <property type="entry name" value="Lectin_C"/>
    <property type="match status" value="1"/>
</dbReference>
<dbReference type="PROSITE" id="PS01180">
    <property type="entry name" value="CUB"/>
    <property type="match status" value="1"/>
</dbReference>
<dbReference type="InterPro" id="IPR000859">
    <property type="entry name" value="CUB_dom"/>
</dbReference>
<feature type="domain" description="C-type lectin" evidence="5">
    <location>
        <begin position="120"/>
        <end position="239"/>
    </location>
</feature>
<dbReference type="Pfam" id="PF00431">
    <property type="entry name" value="CUB"/>
    <property type="match status" value="1"/>
</dbReference>
<dbReference type="SUPFAM" id="SSF49854">
    <property type="entry name" value="Spermadhesin, CUB domain"/>
    <property type="match status" value="1"/>
</dbReference>
<organism evidence="6">
    <name type="scientific">Gongylonema pulchrum</name>
    <dbReference type="NCBI Taxonomy" id="637853"/>
    <lineage>
        <taxon>Eukaryota</taxon>
        <taxon>Metazoa</taxon>
        <taxon>Ecdysozoa</taxon>
        <taxon>Nematoda</taxon>
        <taxon>Chromadorea</taxon>
        <taxon>Rhabditida</taxon>
        <taxon>Spirurina</taxon>
        <taxon>Spiruromorpha</taxon>
        <taxon>Spiruroidea</taxon>
        <taxon>Gongylonematidae</taxon>
        <taxon>Gongylonema</taxon>
    </lineage>
</organism>
<feature type="domain" description="CUB" evidence="4">
    <location>
        <begin position="1"/>
        <end position="107"/>
    </location>
</feature>
<evidence type="ECO:0000259" key="4">
    <source>
        <dbReference type="PROSITE" id="PS01180"/>
    </source>
</evidence>
<protein>
    <submittedName>
        <fullName evidence="6">C-type lectin domain-containing protein</fullName>
    </submittedName>
</protein>
<dbReference type="InterPro" id="IPR016186">
    <property type="entry name" value="C-type_lectin-like/link_sf"/>
</dbReference>